<keyword evidence="2" id="KW-0378">Hydrolase</keyword>
<comment type="similarity">
    <text evidence="1">Belongs to the DNase II family.</text>
</comment>
<dbReference type="Proteomes" id="UP000288716">
    <property type="component" value="Unassembled WGS sequence"/>
</dbReference>
<dbReference type="CDD" id="cd09120">
    <property type="entry name" value="PLDc_DNaseII_1"/>
    <property type="match status" value="1"/>
</dbReference>
<dbReference type="PANTHER" id="PTHR10858:SF23">
    <property type="entry name" value="DEOXYRIBONUCLEASE II"/>
    <property type="match status" value="1"/>
</dbReference>
<dbReference type="AlphaFoldDB" id="A0A443S9W1"/>
<evidence type="ECO:0000313" key="4">
    <source>
        <dbReference type="Proteomes" id="UP000288716"/>
    </source>
</evidence>
<accession>A0A443S9W1</accession>
<reference evidence="3 4" key="1">
    <citation type="journal article" date="2018" name="Gigascience">
        <title>Genomes of trombidid mites reveal novel predicted allergens and laterally-transferred genes associated with secondary metabolism.</title>
        <authorList>
            <person name="Dong X."/>
            <person name="Chaisiri K."/>
            <person name="Xia D."/>
            <person name="Armstrong S.D."/>
            <person name="Fang Y."/>
            <person name="Donnelly M.J."/>
            <person name="Kadowaki T."/>
            <person name="McGarry J.W."/>
            <person name="Darby A.C."/>
            <person name="Makepeace B.L."/>
        </authorList>
    </citation>
    <scope>NUCLEOTIDE SEQUENCE [LARGE SCALE GENOMIC DNA]</scope>
    <source>
        <strain evidence="3">UoL-UT</strain>
    </source>
</reference>
<name>A0A443S9W1_9ACAR</name>
<gene>
    <name evidence="3" type="ORF">B4U80_05069</name>
</gene>
<proteinExistence type="inferred from homology"/>
<comment type="caution">
    <text evidence="3">The sequence shown here is derived from an EMBL/GenBank/DDBJ whole genome shotgun (WGS) entry which is preliminary data.</text>
</comment>
<sequence>MKRTRTSISKPFSTGYAYVYMTNNNFENGWQLSSFLVSDQDSIFSRTLKPLYSTNNDNYSYLFYSDQPPNCLPTEIYGHTKGVLAVDHSTGFWLIHSVPKFVSTVSTGHYEYPNSGRRNGQTALCISFDTKTETAKIVNQFLRNQPKVYDYFISAIILSLIPNFKDLLNKNWIRNKTSQASIESISGHRFISFAKG</sequence>
<dbReference type="InterPro" id="IPR004947">
    <property type="entry name" value="DNase_II"/>
</dbReference>
<dbReference type="OrthoDB" id="10261598at2759"/>
<evidence type="ECO:0000313" key="3">
    <source>
        <dbReference type="EMBL" id="RWS24312.1"/>
    </source>
</evidence>
<dbReference type="Pfam" id="PF03265">
    <property type="entry name" value="DNase_II"/>
    <property type="match status" value="1"/>
</dbReference>
<protein>
    <submittedName>
        <fullName evidence="3">Plancitoxin-1-like protein</fullName>
    </submittedName>
</protein>
<dbReference type="GO" id="GO:0004531">
    <property type="term" value="F:deoxyribonuclease II activity"/>
    <property type="evidence" value="ECO:0007669"/>
    <property type="project" value="InterPro"/>
</dbReference>
<dbReference type="EMBL" id="NCKV01005040">
    <property type="protein sequence ID" value="RWS24312.1"/>
    <property type="molecule type" value="Genomic_DNA"/>
</dbReference>
<dbReference type="STRING" id="299467.A0A443S9W1"/>
<dbReference type="GO" id="GO:0006309">
    <property type="term" value="P:apoptotic DNA fragmentation"/>
    <property type="evidence" value="ECO:0007669"/>
    <property type="project" value="TreeGrafter"/>
</dbReference>
<organism evidence="3 4">
    <name type="scientific">Leptotrombidium deliense</name>
    <dbReference type="NCBI Taxonomy" id="299467"/>
    <lineage>
        <taxon>Eukaryota</taxon>
        <taxon>Metazoa</taxon>
        <taxon>Ecdysozoa</taxon>
        <taxon>Arthropoda</taxon>
        <taxon>Chelicerata</taxon>
        <taxon>Arachnida</taxon>
        <taxon>Acari</taxon>
        <taxon>Acariformes</taxon>
        <taxon>Trombidiformes</taxon>
        <taxon>Prostigmata</taxon>
        <taxon>Anystina</taxon>
        <taxon>Parasitengona</taxon>
        <taxon>Trombiculoidea</taxon>
        <taxon>Trombiculidae</taxon>
        <taxon>Leptotrombidium</taxon>
    </lineage>
</organism>
<feature type="non-terminal residue" evidence="3">
    <location>
        <position position="196"/>
    </location>
</feature>
<evidence type="ECO:0000256" key="2">
    <source>
        <dbReference type="ARBA" id="ARBA00022801"/>
    </source>
</evidence>
<dbReference type="VEuPathDB" id="VectorBase:LDEU007728"/>
<evidence type="ECO:0000256" key="1">
    <source>
        <dbReference type="ARBA" id="ARBA00007527"/>
    </source>
</evidence>
<dbReference type="PANTHER" id="PTHR10858">
    <property type="entry name" value="DEOXYRIBONUCLEASE II"/>
    <property type="match status" value="1"/>
</dbReference>
<keyword evidence="4" id="KW-1185">Reference proteome</keyword>